<gene>
    <name evidence="1" type="ORF">CGI_10025313</name>
</gene>
<reference evidence="1" key="1">
    <citation type="journal article" date="2012" name="Nature">
        <title>The oyster genome reveals stress adaptation and complexity of shell formation.</title>
        <authorList>
            <person name="Zhang G."/>
            <person name="Fang X."/>
            <person name="Guo X."/>
            <person name="Li L."/>
            <person name="Luo R."/>
            <person name="Xu F."/>
            <person name="Yang P."/>
            <person name="Zhang L."/>
            <person name="Wang X."/>
            <person name="Qi H."/>
            <person name="Xiong Z."/>
            <person name="Que H."/>
            <person name="Xie Y."/>
            <person name="Holland P.W."/>
            <person name="Paps J."/>
            <person name="Zhu Y."/>
            <person name="Wu F."/>
            <person name="Chen Y."/>
            <person name="Wang J."/>
            <person name="Peng C."/>
            <person name="Meng J."/>
            <person name="Yang L."/>
            <person name="Liu J."/>
            <person name="Wen B."/>
            <person name="Zhang N."/>
            <person name="Huang Z."/>
            <person name="Zhu Q."/>
            <person name="Feng Y."/>
            <person name="Mount A."/>
            <person name="Hedgecock D."/>
            <person name="Xu Z."/>
            <person name="Liu Y."/>
            <person name="Domazet-Loso T."/>
            <person name="Du Y."/>
            <person name="Sun X."/>
            <person name="Zhang S."/>
            <person name="Liu B."/>
            <person name="Cheng P."/>
            <person name="Jiang X."/>
            <person name="Li J."/>
            <person name="Fan D."/>
            <person name="Wang W."/>
            <person name="Fu W."/>
            <person name="Wang T."/>
            <person name="Wang B."/>
            <person name="Zhang J."/>
            <person name="Peng Z."/>
            <person name="Li Y."/>
            <person name="Li N."/>
            <person name="Wang J."/>
            <person name="Chen M."/>
            <person name="He Y."/>
            <person name="Tan F."/>
            <person name="Song X."/>
            <person name="Zheng Q."/>
            <person name="Huang R."/>
            <person name="Yang H."/>
            <person name="Du X."/>
            <person name="Chen L."/>
            <person name="Yang M."/>
            <person name="Gaffney P.M."/>
            <person name="Wang S."/>
            <person name="Luo L."/>
            <person name="She Z."/>
            <person name="Ming Y."/>
            <person name="Huang W."/>
            <person name="Zhang S."/>
            <person name="Huang B."/>
            <person name="Zhang Y."/>
            <person name="Qu T."/>
            <person name="Ni P."/>
            <person name="Miao G."/>
            <person name="Wang J."/>
            <person name="Wang Q."/>
            <person name="Steinberg C.E."/>
            <person name="Wang H."/>
            <person name="Li N."/>
            <person name="Qian L."/>
            <person name="Zhang G."/>
            <person name="Li Y."/>
            <person name="Yang H."/>
            <person name="Liu X."/>
            <person name="Wang J."/>
            <person name="Yin Y."/>
            <person name="Wang J."/>
        </authorList>
    </citation>
    <scope>NUCLEOTIDE SEQUENCE [LARGE SCALE GENOMIC DNA]</scope>
    <source>
        <strain evidence="1">05x7-T-G4-1.051#20</strain>
    </source>
</reference>
<dbReference type="EMBL" id="JH823218">
    <property type="protein sequence ID" value="EKC41009.1"/>
    <property type="molecule type" value="Genomic_DNA"/>
</dbReference>
<protein>
    <submittedName>
        <fullName evidence="1">Uncharacterized protein</fullName>
    </submittedName>
</protein>
<proteinExistence type="predicted"/>
<sequence length="70" mass="8103">MFFKTTWTESTVSLSRKGRLLIYARSGGICLHKPRKRRRSFGEIGPRREVDQPPPQSTQVISVRRFANDV</sequence>
<name>K1RBH5_MAGGI</name>
<accession>K1RBH5</accession>
<organism evidence="1">
    <name type="scientific">Magallana gigas</name>
    <name type="common">Pacific oyster</name>
    <name type="synonym">Crassostrea gigas</name>
    <dbReference type="NCBI Taxonomy" id="29159"/>
    <lineage>
        <taxon>Eukaryota</taxon>
        <taxon>Metazoa</taxon>
        <taxon>Spiralia</taxon>
        <taxon>Lophotrochozoa</taxon>
        <taxon>Mollusca</taxon>
        <taxon>Bivalvia</taxon>
        <taxon>Autobranchia</taxon>
        <taxon>Pteriomorphia</taxon>
        <taxon>Ostreida</taxon>
        <taxon>Ostreoidea</taxon>
        <taxon>Ostreidae</taxon>
        <taxon>Magallana</taxon>
    </lineage>
</organism>
<evidence type="ECO:0000313" key="1">
    <source>
        <dbReference type="EMBL" id="EKC41009.1"/>
    </source>
</evidence>
<dbReference type="AlphaFoldDB" id="K1RBH5"/>
<dbReference type="HOGENOM" id="CLU_2760274_0_0_1"/>
<dbReference type="InParanoid" id="K1RBH5"/>